<feature type="transmembrane region" description="Helical" evidence="4">
    <location>
        <begin position="14"/>
        <end position="35"/>
    </location>
</feature>
<evidence type="ECO:0000256" key="1">
    <source>
        <dbReference type="ARBA" id="ARBA00010617"/>
    </source>
</evidence>
<evidence type="ECO:0000256" key="2">
    <source>
        <dbReference type="ARBA" id="ARBA00022723"/>
    </source>
</evidence>
<dbReference type="Proteomes" id="UP000324705">
    <property type="component" value="Chromosome 7B"/>
</dbReference>
<dbReference type="InterPro" id="IPR001128">
    <property type="entry name" value="Cyt_P450"/>
</dbReference>
<keyword evidence="4" id="KW-0812">Transmembrane</keyword>
<evidence type="ECO:0000256" key="4">
    <source>
        <dbReference type="SAM" id="Phobius"/>
    </source>
</evidence>
<dbReference type="PANTHER" id="PTHR47955:SF11">
    <property type="entry name" value="4-HYDROXYPHENYLACETALDEHYDE OXIME MONOOXYGENASE"/>
    <property type="match status" value="1"/>
</dbReference>
<dbReference type="Pfam" id="PF00067">
    <property type="entry name" value="p450"/>
    <property type="match status" value="1"/>
</dbReference>
<dbReference type="Gene3D" id="1.10.630.10">
    <property type="entry name" value="Cytochrome P450"/>
    <property type="match status" value="1"/>
</dbReference>
<dbReference type="InterPro" id="IPR036396">
    <property type="entry name" value="Cyt_P450_sf"/>
</dbReference>
<dbReference type="GO" id="GO:0004497">
    <property type="term" value="F:monooxygenase activity"/>
    <property type="evidence" value="ECO:0007669"/>
    <property type="project" value="InterPro"/>
</dbReference>
<keyword evidence="4" id="KW-1133">Transmembrane helix</keyword>
<reference evidence="5 6" key="1">
    <citation type="submission" date="2017-09" db="EMBL/GenBank/DDBJ databases">
        <authorList>
            <consortium name="International Durum Wheat Genome Sequencing Consortium (IDWGSC)"/>
            <person name="Milanesi L."/>
        </authorList>
    </citation>
    <scope>NUCLEOTIDE SEQUENCE [LARGE SCALE GENOMIC DNA]</scope>
    <source>
        <strain evidence="6">cv. Svevo</strain>
    </source>
</reference>
<comment type="similarity">
    <text evidence="1">Belongs to the cytochrome P450 family.</text>
</comment>
<dbReference type="EMBL" id="LT934124">
    <property type="protein sequence ID" value="VAI83214.1"/>
    <property type="molecule type" value="Genomic_DNA"/>
</dbReference>
<sequence>MAPDLNPFPDLKHVLQWAVPLLIIAPTVIFLYLHAIGNKKSGIRLPPSPLRLPIIGHLHLMVHEPHRSLQRLARSLGPVVHLQLGGVMAVVVSSPEAAKEVLKTHDVHCCSRPSSPGAKLITYGQQDIAFSPYNASWRERRKLFVSELVSTKRVQSFAYALEAQVGELIQSLSLWSPPTEPVNLNETLFTLIDGFIGTVAFGSMKGAKLMKYAKFQQVFSEAMVALSAFSAQDFFPASPMSRWFDKLVGLEARYRRIFLELDSYFEMVLNQHMDPGRVKPDKDDLVDVLISLWKGQGKVTKDHLKALLMVLTELVLL</sequence>
<proteinExistence type="inferred from homology"/>
<protein>
    <submittedName>
        <fullName evidence="5">Uncharacterized protein</fullName>
    </submittedName>
</protein>
<keyword evidence="6" id="KW-1185">Reference proteome</keyword>
<keyword evidence="2" id="KW-0479">Metal-binding</keyword>
<evidence type="ECO:0000313" key="6">
    <source>
        <dbReference type="Proteomes" id="UP000324705"/>
    </source>
</evidence>
<dbReference type="GO" id="GO:0005506">
    <property type="term" value="F:iron ion binding"/>
    <property type="evidence" value="ECO:0007669"/>
    <property type="project" value="InterPro"/>
</dbReference>
<dbReference type="GO" id="GO:0020037">
    <property type="term" value="F:heme binding"/>
    <property type="evidence" value="ECO:0007669"/>
    <property type="project" value="InterPro"/>
</dbReference>
<organism evidence="5 6">
    <name type="scientific">Triticum turgidum subsp. durum</name>
    <name type="common">Durum wheat</name>
    <name type="synonym">Triticum durum</name>
    <dbReference type="NCBI Taxonomy" id="4567"/>
    <lineage>
        <taxon>Eukaryota</taxon>
        <taxon>Viridiplantae</taxon>
        <taxon>Streptophyta</taxon>
        <taxon>Embryophyta</taxon>
        <taxon>Tracheophyta</taxon>
        <taxon>Spermatophyta</taxon>
        <taxon>Magnoliopsida</taxon>
        <taxon>Liliopsida</taxon>
        <taxon>Poales</taxon>
        <taxon>Poaceae</taxon>
        <taxon>BOP clade</taxon>
        <taxon>Pooideae</taxon>
        <taxon>Triticodae</taxon>
        <taxon>Triticeae</taxon>
        <taxon>Triticinae</taxon>
        <taxon>Triticum</taxon>
    </lineage>
</organism>
<accession>A0A9R0ZUB2</accession>
<evidence type="ECO:0000256" key="3">
    <source>
        <dbReference type="ARBA" id="ARBA00023004"/>
    </source>
</evidence>
<dbReference type="AlphaFoldDB" id="A0A9R0ZUB2"/>
<dbReference type="Gramene" id="TRITD7Bv1G014070.5">
    <property type="protein sequence ID" value="TRITD7Bv1G014070.5"/>
    <property type="gene ID" value="TRITD7Bv1G014070"/>
</dbReference>
<keyword evidence="3" id="KW-0408">Iron</keyword>
<keyword evidence="4" id="KW-0472">Membrane</keyword>
<dbReference type="SUPFAM" id="SSF48264">
    <property type="entry name" value="Cytochrome P450"/>
    <property type="match status" value="1"/>
</dbReference>
<dbReference type="PANTHER" id="PTHR47955">
    <property type="entry name" value="CYTOCHROME P450 FAMILY 71 PROTEIN"/>
    <property type="match status" value="1"/>
</dbReference>
<name>A0A9R0ZUB2_TRITD</name>
<evidence type="ECO:0000313" key="5">
    <source>
        <dbReference type="EMBL" id="VAI83214.1"/>
    </source>
</evidence>
<dbReference type="GO" id="GO:0016705">
    <property type="term" value="F:oxidoreductase activity, acting on paired donors, with incorporation or reduction of molecular oxygen"/>
    <property type="evidence" value="ECO:0007669"/>
    <property type="project" value="InterPro"/>
</dbReference>
<gene>
    <name evidence="5" type="ORF">TRITD_7Bv1G014070</name>
</gene>